<evidence type="ECO:0000313" key="3">
    <source>
        <dbReference type="Proteomes" id="UP000276215"/>
    </source>
</evidence>
<dbReference type="Proteomes" id="UP000276215">
    <property type="component" value="Unassembled WGS sequence"/>
</dbReference>
<name>A0A3N4JBJ4_9PEZI</name>
<feature type="region of interest" description="Disordered" evidence="1">
    <location>
        <begin position="57"/>
        <end position="76"/>
    </location>
</feature>
<reference evidence="2 3" key="1">
    <citation type="journal article" date="2018" name="Nat. Ecol. Evol.">
        <title>Pezizomycetes genomes reveal the molecular basis of ectomycorrhizal truffle lifestyle.</title>
        <authorList>
            <person name="Murat C."/>
            <person name="Payen T."/>
            <person name="Noel B."/>
            <person name="Kuo A."/>
            <person name="Morin E."/>
            <person name="Chen J."/>
            <person name="Kohler A."/>
            <person name="Krizsan K."/>
            <person name="Balestrini R."/>
            <person name="Da Silva C."/>
            <person name="Montanini B."/>
            <person name="Hainaut M."/>
            <person name="Levati E."/>
            <person name="Barry K.W."/>
            <person name="Belfiori B."/>
            <person name="Cichocki N."/>
            <person name="Clum A."/>
            <person name="Dockter R.B."/>
            <person name="Fauchery L."/>
            <person name="Guy J."/>
            <person name="Iotti M."/>
            <person name="Le Tacon F."/>
            <person name="Lindquist E.A."/>
            <person name="Lipzen A."/>
            <person name="Malagnac F."/>
            <person name="Mello A."/>
            <person name="Molinier V."/>
            <person name="Miyauchi S."/>
            <person name="Poulain J."/>
            <person name="Riccioni C."/>
            <person name="Rubini A."/>
            <person name="Sitrit Y."/>
            <person name="Splivallo R."/>
            <person name="Traeger S."/>
            <person name="Wang M."/>
            <person name="Zifcakova L."/>
            <person name="Wipf D."/>
            <person name="Zambonelli A."/>
            <person name="Paolocci F."/>
            <person name="Nowrousian M."/>
            <person name="Ottonello S."/>
            <person name="Baldrian P."/>
            <person name="Spatafora J.W."/>
            <person name="Henrissat B."/>
            <person name="Nagy L.G."/>
            <person name="Aury J.M."/>
            <person name="Wincker P."/>
            <person name="Grigoriev I.V."/>
            <person name="Bonfante P."/>
            <person name="Martin F.M."/>
        </authorList>
    </citation>
    <scope>NUCLEOTIDE SEQUENCE [LARGE SCALE GENOMIC DNA]</scope>
    <source>
        <strain evidence="2 3">120613-1</strain>
    </source>
</reference>
<feature type="compositionally biased region" description="Basic and acidic residues" evidence="1">
    <location>
        <begin position="58"/>
        <end position="70"/>
    </location>
</feature>
<dbReference type="AlphaFoldDB" id="A0A3N4JBJ4"/>
<keyword evidence="3" id="KW-1185">Reference proteome</keyword>
<gene>
    <name evidence="2" type="ORF">L873DRAFT_1812624</name>
</gene>
<protein>
    <submittedName>
        <fullName evidence="2">Uncharacterized protein</fullName>
    </submittedName>
</protein>
<evidence type="ECO:0000256" key="1">
    <source>
        <dbReference type="SAM" id="MobiDB-lite"/>
    </source>
</evidence>
<accession>A0A3N4JBJ4</accession>
<organism evidence="2 3">
    <name type="scientific">Choiromyces venosus 120613-1</name>
    <dbReference type="NCBI Taxonomy" id="1336337"/>
    <lineage>
        <taxon>Eukaryota</taxon>
        <taxon>Fungi</taxon>
        <taxon>Dikarya</taxon>
        <taxon>Ascomycota</taxon>
        <taxon>Pezizomycotina</taxon>
        <taxon>Pezizomycetes</taxon>
        <taxon>Pezizales</taxon>
        <taxon>Tuberaceae</taxon>
        <taxon>Choiromyces</taxon>
    </lineage>
</organism>
<dbReference type="EMBL" id="ML120423">
    <property type="protein sequence ID" value="RPA95653.1"/>
    <property type="molecule type" value="Genomic_DNA"/>
</dbReference>
<proteinExistence type="predicted"/>
<sequence length="120" mass="14014">MPLSVPNQEPLPQPSTTTGWASKYFYLNPVLFNLLFLTVTEHISHWTITTNSSTIISRDTKPNKSKETNRFQRGRHTIPPEAKRKETFHTVTSFFQMAYLSVKWSFSKDRILVTEHNHHL</sequence>
<evidence type="ECO:0000313" key="2">
    <source>
        <dbReference type="EMBL" id="RPA95653.1"/>
    </source>
</evidence>